<dbReference type="Proteomes" id="UP000315440">
    <property type="component" value="Unassembled WGS sequence"/>
</dbReference>
<evidence type="ECO:0000313" key="1">
    <source>
        <dbReference type="EMBL" id="TWT88756.1"/>
    </source>
</evidence>
<protein>
    <submittedName>
        <fullName evidence="1">Uncharacterized protein</fullName>
    </submittedName>
</protein>
<keyword evidence="2" id="KW-1185">Reference proteome</keyword>
<reference evidence="1 2" key="1">
    <citation type="submission" date="2019-02" db="EMBL/GenBank/DDBJ databases">
        <title>Deep-cultivation of Planctomycetes and their phenomic and genomic characterization uncovers novel biology.</title>
        <authorList>
            <person name="Wiegand S."/>
            <person name="Jogler M."/>
            <person name="Boedeker C."/>
            <person name="Pinto D."/>
            <person name="Vollmers J."/>
            <person name="Rivas-Marin E."/>
            <person name="Kohn T."/>
            <person name="Peeters S.H."/>
            <person name="Heuer A."/>
            <person name="Rast P."/>
            <person name="Oberbeckmann S."/>
            <person name="Bunk B."/>
            <person name="Jeske O."/>
            <person name="Meyerdierks A."/>
            <person name="Storesund J.E."/>
            <person name="Kallscheuer N."/>
            <person name="Luecker S."/>
            <person name="Lage O.M."/>
            <person name="Pohl T."/>
            <person name="Merkel B.J."/>
            <person name="Hornburger P."/>
            <person name="Mueller R.-W."/>
            <person name="Bruemmer F."/>
            <person name="Labrenz M."/>
            <person name="Spormann A.M."/>
            <person name="Op Den Camp H."/>
            <person name="Overmann J."/>
            <person name="Amann R."/>
            <person name="Jetten M.S.M."/>
            <person name="Mascher T."/>
            <person name="Medema M.H."/>
            <person name="Devos D.P."/>
            <person name="Kaster A.-K."/>
            <person name="Ovreas L."/>
            <person name="Rohde M."/>
            <person name="Galperin M.Y."/>
            <person name="Jogler C."/>
        </authorList>
    </citation>
    <scope>NUCLEOTIDE SEQUENCE [LARGE SCALE GENOMIC DNA]</scope>
    <source>
        <strain evidence="1 2">Mal64</strain>
    </source>
</reference>
<comment type="caution">
    <text evidence="1">The sequence shown here is derived from an EMBL/GenBank/DDBJ whole genome shotgun (WGS) entry which is preliminary data.</text>
</comment>
<accession>A0A5C5ZNQ0</accession>
<sequence>MTETNPATRSPWLINDDHHVELSCGACNATLDLADPASGVSALCFDGHAVEGALWRVTLGERPQLAESYARGADLVAVYDPTEGFPFRTRLVWECEALDRGVRLTLTCSVQTHLLDTSPQLGVASDLGAELIDAEQRDADAGAMPLGARWLCRGGAAGVACFEAAHPADLSGALIEPLGAEGRRSLGTAFLEKGVICCGRLVALVLPPDARLADALPHYERFVAAELPLTT</sequence>
<dbReference type="AlphaFoldDB" id="A0A5C5ZNQ0"/>
<gene>
    <name evidence="1" type="ORF">Mal64_22440</name>
</gene>
<name>A0A5C5ZNQ0_9BACT</name>
<dbReference type="EMBL" id="SJPQ01000002">
    <property type="protein sequence ID" value="TWT88756.1"/>
    <property type="molecule type" value="Genomic_DNA"/>
</dbReference>
<dbReference type="OrthoDB" id="261242at2"/>
<organism evidence="1 2">
    <name type="scientific">Pseudobythopirellula maris</name>
    <dbReference type="NCBI Taxonomy" id="2527991"/>
    <lineage>
        <taxon>Bacteria</taxon>
        <taxon>Pseudomonadati</taxon>
        <taxon>Planctomycetota</taxon>
        <taxon>Planctomycetia</taxon>
        <taxon>Pirellulales</taxon>
        <taxon>Lacipirellulaceae</taxon>
        <taxon>Pseudobythopirellula</taxon>
    </lineage>
</organism>
<dbReference type="RefSeq" id="WP_146400083.1">
    <property type="nucleotide sequence ID" value="NZ_SJPQ01000002.1"/>
</dbReference>
<evidence type="ECO:0000313" key="2">
    <source>
        <dbReference type="Proteomes" id="UP000315440"/>
    </source>
</evidence>
<proteinExistence type="predicted"/>